<dbReference type="Proteomes" id="UP000317909">
    <property type="component" value="Chromosome"/>
</dbReference>
<evidence type="ECO:0000313" key="4">
    <source>
        <dbReference type="Proteomes" id="UP000317909"/>
    </source>
</evidence>
<keyword evidence="4" id="KW-1185">Reference proteome</keyword>
<evidence type="ECO:0000313" key="3">
    <source>
        <dbReference type="EMBL" id="QDT74330.1"/>
    </source>
</evidence>
<proteinExistence type="predicted"/>
<dbReference type="InterPro" id="IPR012867">
    <property type="entry name" value="DUF1648"/>
</dbReference>
<protein>
    <recommendedName>
        <fullName evidence="2">DUF1648 domain-containing protein</fullName>
    </recommendedName>
</protein>
<keyword evidence="1" id="KW-1133">Transmembrane helix</keyword>
<feature type="transmembrane region" description="Helical" evidence="1">
    <location>
        <begin position="7"/>
        <end position="26"/>
    </location>
</feature>
<reference evidence="3 4" key="1">
    <citation type="submission" date="2019-02" db="EMBL/GenBank/DDBJ databases">
        <title>Deep-cultivation of Planctomycetes and their phenomic and genomic characterization uncovers novel biology.</title>
        <authorList>
            <person name="Wiegand S."/>
            <person name="Jogler M."/>
            <person name="Boedeker C."/>
            <person name="Pinto D."/>
            <person name="Vollmers J."/>
            <person name="Rivas-Marin E."/>
            <person name="Kohn T."/>
            <person name="Peeters S.H."/>
            <person name="Heuer A."/>
            <person name="Rast P."/>
            <person name="Oberbeckmann S."/>
            <person name="Bunk B."/>
            <person name="Jeske O."/>
            <person name="Meyerdierks A."/>
            <person name="Storesund J.E."/>
            <person name="Kallscheuer N."/>
            <person name="Luecker S."/>
            <person name="Lage O.M."/>
            <person name="Pohl T."/>
            <person name="Merkel B.J."/>
            <person name="Hornburger P."/>
            <person name="Mueller R.-W."/>
            <person name="Bruemmer F."/>
            <person name="Labrenz M."/>
            <person name="Spormann A.M."/>
            <person name="Op den Camp H."/>
            <person name="Overmann J."/>
            <person name="Amann R."/>
            <person name="Jetten M.S.M."/>
            <person name="Mascher T."/>
            <person name="Medema M.H."/>
            <person name="Devos D.P."/>
            <person name="Kaster A.-K."/>
            <person name="Ovreas L."/>
            <person name="Rohde M."/>
            <person name="Galperin M.Y."/>
            <person name="Jogler C."/>
        </authorList>
    </citation>
    <scope>NUCLEOTIDE SEQUENCE [LARGE SCALE GENOMIC DNA]</scope>
    <source>
        <strain evidence="3 4">I41</strain>
    </source>
</reference>
<dbReference type="EMBL" id="CP036339">
    <property type="protein sequence ID" value="QDT74330.1"/>
    <property type="molecule type" value="Genomic_DNA"/>
</dbReference>
<feature type="transmembrane region" description="Helical" evidence="1">
    <location>
        <begin position="51"/>
        <end position="76"/>
    </location>
</feature>
<organism evidence="3 4">
    <name type="scientific">Lacipirellula limnantheis</name>
    <dbReference type="NCBI Taxonomy" id="2528024"/>
    <lineage>
        <taxon>Bacteria</taxon>
        <taxon>Pseudomonadati</taxon>
        <taxon>Planctomycetota</taxon>
        <taxon>Planctomycetia</taxon>
        <taxon>Pirellulales</taxon>
        <taxon>Lacipirellulaceae</taxon>
        <taxon>Lacipirellula</taxon>
    </lineage>
</organism>
<gene>
    <name evidence="3" type="ORF">I41_35250</name>
</gene>
<keyword evidence="1" id="KW-0472">Membrane</keyword>
<keyword evidence="1" id="KW-0812">Transmembrane</keyword>
<feature type="transmembrane region" description="Helical" evidence="1">
    <location>
        <begin position="105"/>
        <end position="127"/>
    </location>
</feature>
<dbReference type="Pfam" id="PF07853">
    <property type="entry name" value="DUF1648"/>
    <property type="match status" value="1"/>
</dbReference>
<dbReference type="OrthoDB" id="197163at2"/>
<sequence>MTKLAPLAIAVFGYVAFLVGMVATYARLPERVASHFGANGVANGWMSRDGYVWFMVGAVTFTSLLLVGLCGSVRFLPASLVNIPRRDYWLAPERRDETGRVLARFGLLMAGLESLFFLAIHLLVVVANESNPVRLSNDVWWLLVAFLAATGGLTFKLYRRFS</sequence>
<feature type="transmembrane region" description="Helical" evidence="1">
    <location>
        <begin position="139"/>
        <end position="158"/>
    </location>
</feature>
<evidence type="ECO:0000256" key="1">
    <source>
        <dbReference type="SAM" id="Phobius"/>
    </source>
</evidence>
<accession>A0A517U141</accession>
<dbReference type="AlphaFoldDB" id="A0A517U141"/>
<dbReference type="RefSeq" id="WP_145434089.1">
    <property type="nucleotide sequence ID" value="NZ_CP036339.1"/>
</dbReference>
<name>A0A517U141_9BACT</name>
<feature type="domain" description="DUF1648" evidence="2">
    <location>
        <begin position="16"/>
        <end position="56"/>
    </location>
</feature>
<dbReference type="KEGG" id="llh:I41_35250"/>
<evidence type="ECO:0000259" key="2">
    <source>
        <dbReference type="Pfam" id="PF07853"/>
    </source>
</evidence>